<accession>W9USI9</accession>
<keyword evidence="3" id="KW-1185">Reference proteome</keyword>
<dbReference type="EMBL" id="AONB01000015">
    <property type="protein sequence ID" value="EXJ10198.1"/>
    <property type="molecule type" value="Genomic_DNA"/>
</dbReference>
<evidence type="ECO:0000313" key="2">
    <source>
        <dbReference type="EMBL" id="EXJ10198.1"/>
    </source>
</evidence>
<dbReference type="STRING" id="1229521.D791_02756"/>
<reference evidence="2 3" key="2">
    <citation type="journal article" date="2015" name="Syst. Appl. Microbiol.">
        <title>Nitrincola nitratireducens sp. nov. isolated from a haloalkaline crater lake.</title>
        <authorList>
            <person name="Singh A."/>
            <person name="Vaidya B."/>
            <person name="Tanuku N.R."/>
            <person name="Pinnaka A.K."/>
        </authorList>
    </citation>
    <scope>NUCLEOTIDE SEQUENCE [LARGE SCALE GENOMIC DNA]</scope>
    <source>
        <strain evidence="2 3">AK23</strain>
    </source>
</reference>
<keyword evidence="1" id="KW-0812">Transmembrane</keyword>
<reference evidence="3" key="1">
    <citation type="submission" date="2012-11" db="EMBL/GenBank/DDBJ databases">
        <authorList>
            <person name="Singh A."/>
            <person name="Pinnaka A.K."/>
            <person name="Vaidya B."/>
        </authorList>
    </citation>
    <scope>NUCLEOTIDE SEQUENCE [LARGE SCALE GENOMIC DNA]</scope>
    <source>
        <strain evidence="3">AK23</strain>
    </source>
</reference>
<organism evidence="2 3">
    <name type="scientific">Nitrincola nitratireducens</name>
    <dbReference type="NCBI Taxonomy" id="1229521"/>
    <lineage>
        <taxon>Bacteria</taxon>
        <taxon>Pseudomonadati</taxon>
        <taxon>Pseudomonadota</taxon>
        <taxon>Gammaproteobacteria</taxon>
        <taxon>Oceanospirillales</taxon>
        <taxon>Oceanospirillaceae</taxon>
        <taxon>Nitrincola</taxon>
    </lineage>
</organism>
<evidence type="ECO:0000313" key="3">
    <source>
        <dbReference type="Proteomes" id="UP000019464"/>
    </source>
</evidence>
<proteinExistence type="predicted"/>
<gene>
    <name evidence="2" type="ORF">D791_02756</name>
</gene>
<protein>
    <submittedName>
        <fullName evidence="2">Uncharacterized protein</fullName>
    </submittedName>
</protein>
<name>W9USI9_9GAMM</name>
<dbReference type="Proteomes" id="UP000019464">
    <property type="component" value="Unassembled WGS sequence"/>
</dbReference>
<evidence type="ECO:0000256" key="1">
    <source>
        <dbReference type="SAM" id="Phobius"/>
    </source>
</evidence>
<sequence length="66" mass="7560">MRWKIENRTSISGLVPARPFSIVLNVLQDRPIATRVSPYPLVLLPYQLYLLAIASISHFMKESPNH</sequence>
<comment type="caution">
    <text evidence="2">The sequence shown here is derived from an EMBL/GenBank/DDBJ whole genome shotgun (WGS) entry which is preliminary data.</text>
</comment>
<feature type="transmembrane region" description="Helical" evidence="1">
    <location>
        <begin position="39"/>
        <end position="60"/>
    </location>
</feature>
<dbReference type="AlphaFoldDB" id="W9USI9"/>
<keyword evidence="1" id="KW-0472">Membrane</keyword>
<keyword evidence="1" id="KW-1133">Transmembrane helix</keyword>